<protein>
    <submittedName>
        <fullName evidence="2">Uncharacterized protein</fullName>
    </submittedName>
</protein>
<keyword evidence="3" id="KW-1185">Reference proteome</keyword>
<reference evidence="3" key="1">
    <citation type="submission" date="2023-11" db="EMBL/GenBank/DDBJ databases">
        <authorList>
            <person name="Helweg L.P."/>
            <person name="Kiel A."/>
            <person name="Hitz F."/>
            <person name="Ruckert-Reed C."/>
            <person name="Busche T."/>
            <person name="Kaltschmidt B."/>
            <person name="Kaltschmidt C."/>
        </authorList>
    </citation>
    <scope>NUCLEOTIDE SEQUENCE [LARGE SCALE GENOMIC DNA]</scope>
    <source>
        <strain evidence="3">4.1</strain>
    </source>
</reference>
<sequence>MTLDQGTTRTIPDRAEITRTTPERDISPAVAGRGEITAPFLEYYDAHIAVAQPRLNQLASSSTELSGNDDQIQREAIDLFSDIGRHGEGSPTPLPFAEVENDEAIPAYADAPACETVVPATQY</sequence>
<dbReference type="RefSeq" id="WP_319155878.1">
    <property type="nucleotide sequence ID" value="NZ_CP138359.1"/>
</dbReference>
<organism evidence="2 3">
    <name type="scientific">Sanguibacter biliveldensis</name>
    <dbReference type="NCBI Taxonomy" id="3030830"/>
    <lineage>
        <taxon>Bacteria</taxon>
        <taxon>Bacillati</taxon>
        <taxon>Actinomycetota</taxon>
        <taxon>Actinomycetes</taxon>
        <taxon>Micrococcales</taxon>
        <taxon>Sanguibacteraceae</taxon>
        <taxon>Sanguibacter</taxon>
    </lineage>
</organism>
<feature type="compositionally biased region" description="Basic and acidic residues" evidence="1">
    <location>
        <begin position="11"/>
        <end position="26"/>
    </location>
</feature>
<evidence type="ECO:0000313" key="3">
    <source>
        <dbReference type="Proteomes" id="UP001304340"/>
    </source>
</evidence>
<gene>
    <name evidence="2" type="ORF">SANBI_002707</name>
</gene>
<proteinExistence type="predicted"/>
<dbReference type="Proteomes" id="UP001304340">
    <property type="component" value="Chromosome"/>
</dbReference>
<feature type="compositionally biased region" description="Polar residues" evidence="1">
    <location>
        <begin position="1"/>
        <end position="10"/>
    </location>
</feature>
<dbReference type="AlphaFoldDB" id="A0AAF0Z1T2"/>
<dbReference type="EMBL" id="CP138359">
    <property type="protein sequence ID" value="WPF81413.1"/>
    <property type="molecule type" value="Genomic_DNA"/>
</dbReference>
<dbReference type="KEGG" id="sbil:SANBI_002707"/>
<evidence type="ECO:0000256" key="1">
    <source>
        <dbReference type="SAM" id="MobiDB-lite"/>
    </source>
</evidence>
<name>A0AAF0Z1T2_9MICO</name>
<accession>A0AAF0Z1T2</accession>
<feature type="region of interest" description="Disordered" evidence="1">
    <location>
        <begin position="1"/>
        <end position="31"/>
    </location>
</feature>
<evidence type="ECO:0000313" key="2">
    <source>
        <dbReference type="EMBL" id="WPF81413.1"/>
    </source>
</evidence>